<organism evidence="1">
    <name type="scientific">marine metagenome</name>
    <dbReference type="NCBI Taxonomy" id="408172"/>
    <lineage>
        <taxon>unclassified sequences</taxon>
        <taxon>metagenomes</taxon>
        <taxon>ecological metagenomes</taxon>
    </lineage>
</organism>
<evidence type="ECO:0000313" key="1">
    <source>
        <dbReference type="EMBL" id="SVB39975.1"/>
    </source>
</evidence>
<reference evidence="1" key="1">
    <citation type="submission" date="2018-05" db="EMBL/GenBank/DDBJ databases">
        <authorList>
            <person name="Lanie J.A."/>
            <person name="Ng W.-L."/>
            <person name="Kazmierczak K.M."/>
            <person name="Andrzejewski T.M."/>
            <person name="Davidsen T.M."/>
            <person name="Wayne K.J."/>
            <person name="Tettelin H."/>
            <person name="Glass J.I."/>
            <person name="Rusch D."/>
            <person name="Podicherti R."/>
            <person name="Tsui H.-C.T."/>
            <person name="Winkler M.E."/>
        </authorList>
    </citation>
    <scope>NUCLEOTIDE SEQUENCE</scope>
</reference>
<dbReference type="AlphaFoldDB" id="A0A382DP19"/>
<feature type="non-terminal residue" evidence="1">
    <location>
        <position position="182"/>
    </location>
</feature>
<protein>
    <recommendedName>
        <fullName evidence="2">Glycosyltransferase family 9 protein</fullName>
    </recommendedName>
</protein>
<evidence type="ECO:0008006" key="2">
    <source>
        <dbReference type="Google" id="ProtNLM"/>
    </source>
</evidence>
<sequence>MANVAPILGTKTKADSQSRKAILFRTGGLGDFVLTVPLLREIGRHFDEVLLITRPRYFSFADSLGFSLKLGDADIFDAKKVDFVQGATVFTFWGDEDWIDELRRAGVAEVRVLASRPDAPPHVSARMFEDANLPVPKDLFERSWLESETPAGTSLWLHPGSGSTEKNIPLSVFVGQAEAWLA</sequence>
<name>A0A382DP19_9ZZZZ</name>
<accession>A0A382DP19</accession>
<dbReference type="SUPFAM" id="SSF53756">
    <property type="entry name" value="UDP-Glycosyltransferase/glycogen phosphorylase"/>
    <property type="match status" value="1"/>
</dbReference>
<dbReference type="EMBL" id="UINC01040300">
    <property type="protein sequence ID" value="SVB39975.1"/>
    <property type="molecule type" value="Genomic_DNA"/>
</dbReference>
<gene>
    <name evidence="1" type="ORF">METZ01_LOCUS192829</name>
</gene>
<proteinExistence type="predicted"/>